<feature type="compositionally biased region" description="Low complexity" evidence="1">
    <location>
        <begin position="127"/>
        <end position="140"/>
    </location>
</feature>
<dbReference type="AlphaFoldDB" id="A0A1Y1IAD3"/>
<sequence length="397" mass="44836">MALKSPFNVPASSWNQEIFEQNWPCIRLRRSKDLRHNPWEGGRVKDFTLLKEICRLMQRDLERSANVVKTTGGEMNNRTRTQGLVTLLSQLAMPDVDEAEGAEDDSASFKEGVDAPPEVSAKEERTTPPAAAGAGTTEEQAASKDDSPGSSRGPEWEHESTEGIGRQSMDWLASVIDKAIRRAGCSRKYATCAKLIWEMKAFLLKNWADGPGGRWQLTKYMVIHALLNGQKVPARLSAIYGLCFNLKEWAGEVFQLKGTYKIGEDGFIIEASLLNFSSDDKAWIRKRVEWQRQVLRQTYDAKPEAKVYPVGTLYSMQEVRTFVPGHESGVRIEPLQLVEGLLRCAVGERVCEWTWPDVKRKLEAAEEEVERSIKKRMVMLDDKGLEASIMEEYSNEC</sequence>
<name>A0A1Y1IAD3_KLENI</name>
<feature type="region of interest" description="Disordered" evidence="1">
    <location>
        <begin position="98"/>
        <end position="164"/>
    </location>
</feature>
<evidence type="ECO:0000313" key="2">
    <source>
        <dbReference type="EMBL" id="GAQ87915.1"/>
    </source>
</evidence>
<proteinExistence type="predicted"/>
<gene>
    <name evidence="2" type="ORF">KFL_003870120</name>
</gene>
<dbReference type="EMBL" id="DF237336">
    <property type="protein sequence ID" value="GAQ87915.1"/>
    <property type="molecule type" value="Genomic_DNA"/>
</dbReference>
<protein>
    <submittedName>
        <fullName evidence="2">Uncharacterized protein</fullName>
    </submittedName>
</protein>
<reference evidence="2 3" key="1">
    <citation type="journal article" date="2014" name="Nat. Commun.">
        <title>Klebsormidium flaccidum genome reveals primary factors for plant terrestrial adaptation.</title>
        <authorList>
            <person name="Hori K."/>
            <person name="Maruyama F."/>
            <person name="Fujisawa T."/>
            <person name="Togashi T."/>
            <person name="Yamamoto N."/>
            <person name="Seo M."/>
            <person name="Sato S."/>
            <person name="Yamada T."/>
            <person name="Mori H."/>
            <person name="Tajima N."/>
            <person name="Moriyama T."/>
            <person name="Ikeuchi M."/>
            <person name="Watanabe M."/>
            <person name="Wada H."/>
            <person name="Kobayashi K."/>
            <person name="Saito M."/>
            <person name="Masuda T."/>
            <person name="Sasaki-Sekimoto Y."/>
            <person name="Mashiguchi K."/>
            <person name="Awai K."/>
            <person name="Shimojima M."/>
            <person name="Masuda S."/>
            <person name="Iwai M."/>
            <person name="Nobusawa T."/>
            <person name="Narise T."/>
            <person name="Kondo S."/>
            <person name="Saito H."/>
            <person name="Sato R."/>
            <person name="Murakawa M."/>
            <person name="Ihara Y."/>
            <person name="Oshima-Yamada Y."/>
            <person name="Ohtaka K."/>
            <person name="Satoh M."/>
            <person name="Sonobe K."/>
            <person name="Ishii M."/>
            <person name="Ohtani R."/>
            <person name="Kanamori-Sato M."/>
            <person name="Honoki R."/>
            <person name="Miyazaki D."/>
            <person name="Mochizuki H."/>
            <person name="Umetsu J."/>
            <person name="Higashi K."/>
            <person name="Shibata D."/>
            <person name="Kamiya Y."/>
            <person name="Sato N."/>
            <person name="Nakamura Y."/>
            <person name="Tabata S."/>
            <person name="Ida S."/>
            <person name="Kurokawa K."/>
            <person name="Ohta H."/>
        </authorList>
    </citation>
    <scope>NUCLEOTIDE SEQUENCE [LARGE SCALE GENOMIC DNA]</scope>
    <source>
        <strain evidence="2 3">NIES-2285</strain>
    </source>
</reference>
<evidence type="ECO:0000313" key="3">
    <source>
        <dbReference type="Proteomes" id="UP000054558"/>
    </source>
</evidence>
<organism evidence="2 3">
    <name type="scientific">Klebsormidium nitens</name>
    <name type="common">Green alga</name>
    <name type="synonym">Ulothrix nitens</name>
    <dbReference type="NCBI Taxonomy" id="105231"/>
    <lineage>
        <taxon>Eukaryota</taxon>
        <taxon>Viridiplantae</taxon>
        <taxon>Streptophyta</taxon>
        <taxon>Klebsormidiophyceae</taxon>
        <taxon>Klebsormidiales</taxon>
        <taxon>Klebsormidiaceae</taxon>
        <taxon>Klebsormidium</taxon>
    </lineage>
</organism>
<accession>A0A1Y1IAD3</accession>
<keyword evidence="3" id="KW-1185">Reference proteome</keyword>
<evidence type="ECO:0000256" key="1">
    <source>
        <dbReference type="SAM" id="MobiDB-lite"/>
    </source>
</evidence>
<dbReference type="Proteomes" id="UP000054558">
    <property type="component" value="Unassembled WGS sequence"/>
</dbReference>